<comment type="similarity">
    <text evidence="1">Belongs to the MEMO1 family.</text>
</comment>
<feature type="transmembrane region" description="Helical" evidence="2">
    <location>
        <begin position="215"/>
        <end position="234"/>
    </location>
</feature>
<feature type="transmembrane region" description="Helical" evidence="2">
    <location>
        <begin position="246"/>
        <end position="264"/>
    </location>
</feature>
<dbReference type="PANTHER" id="PTHR11060">
    <property type="entry name" value="PROTEIN MEMO1"/>
    <property type="match status" value="1"/>
</dbReference>
<evidence type="ECO:0000256" key="2">
    <source>
        <dbReference type="SAM" id="Phobius"/>
    </source>
</evidence>
<dbReference type="CDD" id="cd07361">
    <property type="entry name" value="MEMO_like"/>
    <property type="match status" value="1"/>
</dbReference>
<keyword evidence="2" id="KW-0812">Transmembrane</keyword>
<comment type="caution">
    <text evidence="3">The sequence shown here is derived from an EMBL/GenBank/DDBJ whole genome shotgun (WGS) entry which is preliminary data.</text>
</comment>
<keyword evidence="2" id="KW-0472">Membrane</keyword>
<gene>
    <name evidence="3" type="primary">Necator_chrV.g17759</name>
    <name evidence="3" type="ORF">RB195_012969</name>
</gene>
<feature type="transmembrane region" description="Helical" evidence="2">
    <location>
        <begin position="185"/>
        <end position="203"/>
    </location>
</feature>
<dbReference type="Proteomes" id="UP001303046">
    <property type="component" value="Unassembled WGS sequence"/>
</dbReference>
<evidence type="ECO:0000313" key="3">
    <source>
        <dbReference type="EMBL" id="KAK6753697.1"/>
    </source>
</evidence>
<reference evidence="3 4" key="1">
    <citation type="submission" date="2023-08" db="EMBL/GenBank/DDBJ databases">
        <title>A Necator americanus chromosomal reference genome.</title>
        <authorList>
            <person name="Ilik V."/>
            <person name="Petrzelkova K.J."/>
            <person name="Pardy F."/>
            <person name="Fuh T."/>
            <person name="Niatou-Singa F.S."/>
            <person name="Gouil Q."/>
            <person name="Baker L."/>
            <person name="Ritchie M.E."/>
            <person name="Jex A.R."/>
            <person name="Gazzola D."/>
            <person name="Li H."/>
            <person name="Toshio Fujiwara R."/>
            <person name="Zhan B."/>
            <person name="Aroian R.V."/>
            <person name="Pafco B."/>
            <person name="Schwarz E.M."/>
        </authorList>
    </citation>
    <scope>NUCLEOTIDE SEQUENCE [LARGE SCALE GENOMIC DNA]</scope>
    <source>
        <strain evidence="3 4">Aroian</strain>
        <tissue evidence="3">Whole animal</tissue>
    </source>
</reference>
<dbReference type="EMBL" id="JAVFWL010000005">
    <property type="protein sequence ID" value="KAK6753697.1"/>
    <property type="molecule type" value="Genomic_DNA"/>
</dbReference>
<dbReference type="HAMAP" id="MF_00055">
    <property type="entry name" value="MEMO1"/>
    <property type="match status" value="1"/>
</dbReference>
<organism evidence="3 4">
    <name type="scientific">Necator americanus</name>
    <name type="common">Human hookworm</name>
    <dbReference type="NCBI Taxonomy" id="51031"/>
    <lineage>
        <taxon>Eukaryota</taxon>
        <taxon>Metazoa</taxon>
        <taxon>Ecdysozoa</taxon>
        <taxon>Nematoda</taxon>
        <taxon>Chromadorea</taxon>
        <taxon>Rhabditida</taxon>
        <taxon>Rhabditina</taxon>
        <taxon>Rhabditomorpha</taxon>
        <taxon>Strongyloidea</taxon>
        <taxon>Ancylostomatidae</taxon>
        <taxon>Bunostominae</taxon>
        <taxon>Necator</taxon>
    </lineage>
</organism>
<proteinExistence type="inferred from homology"/>
<dbReference type="InterPro" id="IPR002737">
    <property type="entry name" value="MEMO1_fam"/>
</dbReference>
<evidence type="ECO:0000313" key="4">
    <source>
        <dbReference type="Proteomes" id="UP001303046"/>
    </source>
</evidence>
<accession>A0ABR1DTF5</accession>
<name>A0ABR1DTF5_NECAM</name>
<dbReference type="Gene3D" id="3.40.830.10">
    <property type="entry name" value="LigB-like"/>
    <property type="match status" value="1"/>
</dbReference>
<keyword evidence="2" id="KW-1133">Transmembrane helix</keyword>
<dbReference type="PANTHER" id="PTHR11060:SF0">
    <property type="entry name" value="PROTEIN MEMO1"/>
    <property type="match status" value="1"/>
</dbReference>
<keyword evidence="4" id="KW-1185">Reference proteome</keyword>
<protein>
    <recommendedName>
        <fullName evidence="5">Memo-like protein</fullName>
    </recommendedName>
</protein>
<dbReference type="Pfam" id="PF01875">
    <property type="entry name" value="Memo"/>
    <property type="match status" value="1"/>
</dbReference>
<sequence>MLRDDAKRRNRTVADMPVENHVRDDATGIVTVIIGDCHKMLQSHVDVDDNCIHGLFMFFEKESIFTAGRPRGPQAPSINPDEQPDAYRTSYGYSDSRGLSRRQSGLVLVIPPSIFGLGAEAQCISRMHKLFRIRLNIANDGHHKQRDDWHALPSSALVVCETHMLLEKMSEQCTSAVALNYTENLITYSISALASLWYLVHYSDPSSQSAVAHRSIVIIGVSSSIAWFSSLSLSSFDLRVLAASPSYLFGVVFATALGTTTAYIKKVNEVKMSTNGYGHGMARAASHAGSWYSSNPKELDRQISRWLDAAGERIGVARAIVSPHAGYSYCGDTAAFAFKQIVPENVDRVFVLGPSHVVCLNGCALTTCSKYRTPIGDLHIDMEVNDELRATRQFDLMDRSDEEAEHSIEMQMPFIAKIMEGNPNLTVIPILVGSLTAPKQQAYGKIFANYLESPRNLFVISSDFCHWGNRFHFAPHNPNSGLPIYEQITQLDRDGMDAIETLNPQIFNDYLKRTQNTICGRNPITVMLQAAEHFRMMNNHTHEFRFLKYSQSNKARSVNDSSVSYAAGALFMHPK</sequence>
<evidence type="ECO:0000256" key="1">
    <source>
        <dbReference type="ARBA" id="ARBA00006315"/>
    </source>
</evidence>
<evidence type="ECO:0008006" key="5">
    <source>
        <dbReference type="Google" id="ProtNLM"/>
    </source>
</evidence>
<dbReference type="NCBIfam" id="TIGR04336">
    <property type="entry name" value="AmmeMemoSam_B"/>
    <property type="match status" value="1"/>
</dbReference>